<feature type="region of interest" description="Disordered" evidence="1">
    <location>
        <begin position="1"/>
        <end position="31"/>
    </location>
</feature>
<accession>A0A0F7ZN87</accession>
<evidence type="ECO:0000313" key="3">
    <source>
        <dbReference type="Proteomes" id="UP000054481"/>
    </source>
</evidence>
<gene>
    <name evidence="2" type="ORF">HIM_07324</name>
</gene>
<dbReference type="EMBL" id="KQ030536">
    <property type="protein sequence ID" value="KJZ73320.1"/>
    <property type="molecule type" value="Genomic_DNA"/>
</dbReference>
<dbReference type="Proteomes" id="UP000054481">
    <property type="component" value="Unassembled WGS sequence"/>
</dbReference>
<feature type="compositionally biased region" description="Acidic residues" evidence="1">
    <location>
        <begin position="99"/>
        <end position="115"/>
    </location>
</feature>
<proteinExistence type="predicted"/>
<keyword evidence="3" id="KW-1185">Reference proteome</keyword>
<organism evidence="2 3">
    <name type="scientific">Hirsutella minnesotensis 3608</name>
    <dbReference type="NCBI Taxonomy" id="1043627"/>
    <lineage>
        <taxon>Eukaryota</taxon>
        <taxon>Fungi</taxon>
        <taxon>Dikarya</taxon>
        <taxon>Ascomycota</taxon>
        <taxon>Pezizomycotina</taxon>
        <taxon>Sordariomycetes</taxon>
        <taxon>Hypocreomycetidae</taxon>
        <taxon>Hypocreales</taxon>
        <taxon>Ophiocordycipitaceae</taxon>
        <taxon>Hirsutella</taxon>
    </lineage>
</organism>
<evidence type="ECO:0000256" key="1">
    <source>
        <dbReference type="SAM" id="MobiDB-lite"/>
    </source>
</evidence>
<feature type="region of interest" description="Disordered" evidence="1">
    <location>
        <begin position="57"/>
        <end position="115"/>
    </location>
</feature>
<dbReference type="OrthoDB" id="4928047at2759"/>
<feature type="compositionally biased region" description="Polar residues" evidence="1">
    <location>
        <begin position="11"/>
        <end position="24"/>
    </location>
</feature>
<dbReference type="AlphaFoldDB" id="A0A0F7ZN87"/>
<evidence type="ECO:0000313" key="2">
    <source>
        <dbReference type="EMBL" id="KJZ73320.1"/>
    </source>
</evidence>
<name>A0A0F7ZN87_9HYPO</name>
<sequence length="290" mass="32886">MDSHRIPSLVTDPSSPTELQNQPGTLGRRASNASFSSVAMLSDDHYEIISVGDSLEELEPANESADQENALYPRLPSQSPVLESDSEDQTSGESSSEADMIEDQEESSQQEGWFDDENATVVHTDDPDLEWNNARFDYEVPFERPLLQEAYGFEARYPRAAPVMRVLAPVARRAQEARLAATETVHALREHVVEAYHEGVARAEQASQTAERVVDIAVRTGEAVLRSARRQRLQVTRMLQRRLPGIARRLRERWQGRAAEIMVQYEMDELIPLLRQLEGGHRRVAEERRR</sequence>
<reference evidence="2 3" key="1">
    <citation type="journal article" date="2014" name="Genome Biol. Evol.">
        <title>Comparative genomics and transcriptomics analyses reveal divergent lifestyle features of nematode endoparasitic fungus Hirsutella minnesotensis.</title>
        <authorList>
            <person name="Lai Y."/>
            <person name="Liu K."/>
            <person name="Zhang X."/>
            <person name="Zhang X."/>
            <person name="Li K."/>
            <person name="Wang N."/>
            <person name="Shu C."/>
            <person name="Wu Y."/>
            <person name="Wang C."/>
            <person name="Bushley K.E."/>
            <person name="Xiang M."/>
            <person name="Liu X."/>
        </authorList>
    </citation>
    <scope>NUCLEOTIDE SEQUENCE [LARGE SCALE GENOMIC DNA]</scope>
    <source>
        <strain evidence="2 3">3608</strain>
    </source>
</reference>
<protein>
    <submittedName>
        <fullName evidence="2">Uncharacterized protein</fullName>
    </submittedName>
</protein>